<dbReference type="CDD" id="cd01671">
    <property type="entry name" value="CARD"/>
    <property type="match status" value="1"/>
</dbReference>
<organism evidence="11 12">
    <name type="scientific">Umbra pygmaea</name>
    <name type="common">Eastern mudminnow</name>
    <dbReference type="NCBI Taxonomy" id="75934"/>
    <lineage>
        <taxon>Eukaryota</taxon>
        <taxon>Metazoa</taxon>
        <taxon>Chordata</taxon>
        <taxon>Craniata</taxon>
        <taxon>Vertebrata</taxon>
        <taxon>Euteleostomi</taxon>
        <taxon>Actinopterygii</taxon>
        <taxon>Neopterygii</taxon>
        <taxon>Teleostei</taxon>
        <taxon>Protacanthopterygii</taxon>
        <taxon>Esociformes</taxon>
        <taxon>Umbridae</taxon>
        <taxon>Umbra</taxon>
    </lineage>
</organism>
<evidence type="ECO:0000256" key="1">
    <source>
        <dbReference type="ARBA" id="ARBA00004479"/>
    </source>
</evidence>
<keyword evidence="12" id="KW-1185">Reference proteome</keyword>
<dbReference type="Gene3D" id="1.10.533.10">
    <property type="entry name" value="Death Domain, Fas"/>
    <property type="match status" value="2"/>
</dbReference>
<feature type="domain" description="FAM171 C-terminal" evidence="10">
    <location>
        <begin position="596"/>
        <end position="663"/>
    </location>
</feature>
<feature type="compositionally biased region" description="Basic and acidic residues" evidence="8">
    <location>
        <begin position="623"/>
        <end position="636"/>
    </location>
</feature>
<evidence type="ECO:0000256" key="3">
    <source>
        <dbReference type="ARBA" id="ARBA00022692"/>
    </source>
</evidence>
<feature type="domain" description="FAM171 N-terminal" evidence="9">
    <location>
        <begin position="44"/>
        <end position="289"/>
    </location>
</feature>
<dbReference type="Pfam" id="PF20771">
    <property type="entry name" value="FAM171A1-2-B_C"/>
    <property type="match status" value="1"/>
</dbReference>
<feature type="compositionally biased region" description="Polar residues" evidence="8">
    <location>
        <begin position="370"/>
        <end position="385"/>
    </location>
</feature>
<keyword evidence="5" id="KW-1133">Transmembrane helix</keyword>
<evidence type="ECO:0000256" key="5">
    <source>
        <dbReference type="ARBA" id="ARBA00022989"/>
    </source>
</evidence>
<evidence type="ECO:0000313" key="12">
    <source>
        <dbReference type="Proteomes" id="UP001557470"/>
    </source>
</evidence>
<protein>
    <submittedName>
        <fullName evidence="11">Uncharacterized protein</fullName>
    </submittedName>
</protein>
<dbReference type="InterPro" id="IPR011029">
    <property type="entry name" value="DEATH-like_dom_sf"/>
</dbReference>
<comment type="caution">
    <text evidence="11">The sequence shown here is derived from an EMBL/GenBank/DDBJ whole genome shotgun (WGS) entry which is preliminary data.</text>
</comment>
<sequence>MKVTTVELPDGDLVAKGASGQHVGLLIQHQDQPASVYSPGSVFALKVEVTDRSSRHVISLARVDVYVNFTRTNSALTTENGVVMLSVPYQLGLPVTIVASRDGYLHTSMPWKTNKMPVFSAVTVSLLSNNQGNIYWFEDSVIITGKTFAFPQSRIQFPRSLLNMTDLNPSSVRVYFTTPQPTAGKDSYTTGLLINNPVSGYSSIELSPIAGVNAQLWANGREVQVAGPIQITLPLGQHSGLGSSQAVPAWLYNHTTGAWMNRGTGTVKVEEGRWIWSFVAPHLGHWLAAPWPSSGGYMEHATLWDFLSYHSASIMAVLGGTFVMVLGVFAVMICCLSEQKTTKINGINMASMKMDETPSAYDNHLCEVTSPHSQQSKSESLQSVKARTDDRSDDSASSNRNDDINLYSEDTDAVGPALSRTFKHTHPFNRSGALWDGDISEQIRLPLSVNDSLFFQDRLLHFHNKTVAILHSPGPSSLPEHPSPGCRSATPPRADGEKSPGQRQSADEDNLTQTLPTEMLLQGQQGGLEGSQGISYCSLPESVSVPNRLDESRGRGGHWVAVGRPFSSELYGAQWNPEQSLPEPRRARPRPSSLTPRAWFVSLEGKPAAAICRNPSSVTGSRRRCEAKEGDSHDASLDSGVDMSEPNVQPTDTRRKTTLDRSGTFIKRNKLPITPPLYVSGEDADQRGTGNVAMEGHTPMGTIAGTGLDDVDSLIMEFLESNKANLCNWLSVNAQYIIDKCEDILTVKQGKDVLKQKTDADKINMLLNTIIEMGNPPCEEFHEILKKEQQYFTGLQQHFSESTLVYADHNSTVDIRKVTEVQTEQDLNMNVSVQTGGVNQPGVHQPPPCADFVATNNSCIFASKLSKSKVGGDLNLNLTHIHVPQGSQHQVTSRQTEHSSSQGPAMNIIIESKVQLIDWLRADHLFILQHVQTRCIITDREYQELKSFTQPEDVTFKNQKERSLNSPKKHVFHSKGGNDKATGN</sequence>
<name>A0ABD0XNN9_UMBPY</name>
<keyword evidence="3" id="KW-0812">Transmembrane</keyword>
<evidence type="ECO:0000259" key="10">
    <source>
        <dbReference type="Pfam" id="PF20771"/>
    </source>
</evidence>
<dbReference type="Pfam" id="PF10577">
    <property type="entry name" value="FAM171A1-2-B_N"/>
    <property type="match status" value="1"/>
</dbReference>
<feature type="region of interest" description="Disordered" evidence="8">
    <location>
        <begin position="473"/>
        <end position="509"/>
    </location>
</feature>
<feature type="region of interest" description="Disordered" evidence="8">
    <location>
        <begin position="612"/>
        <end position="655"/>
    </location>
</feature>
<comment type="similarity">
    <text evidence="2">Belongs to the FAM171 family.</text>
</comment>
<feature type="compositionally biased region" description="Basic and acidic residues" evidence="8">
    <location>
        <begin position="954"/>
        <end position="963"/>
    </location>
</feature>
<feature type="region of interest" description="Disordered" evidence="8">
    <location>
        <begin position="954"/>
        <end position="984"/>
    </location>
</feature>
<keyword evidence="6" id="KW-0472">Membrane</keyword>
<evidence type="ECO:0000313" key="11">
    <source>
        <dbReference type="EMBL" id="KAL0985589.1"/>
    </source>
</evidence>
<proteinExistence type="inferred from homology"/>
<dbReference type="SUPFAM" id="SSF47986">
    <property type="entry name" value="DEATH domain"/>
    <property type="match status" value="1"/>
</dbReference>
<dbReference type="InterPro" id="IPR048530">
    <property type="entry name" value="FAM171_N"/>
</dbReference>
<evidence type="ECO:0000259" key="9">
    <source>
        <dbReference type="Pfam" id="PF10577"/>
    </source>
</evidence>
<feature type="region of interest" description="Disordered" evidence="8">
    <location>
        <begin position="885"/>
        <end position="904"/>
    </location>
</feature>
<dbReference type="Proteomes" id="UP001557470">
    <property type="component" value="Unassembled WGS sequence"/>
</dbReference>
<gene>
    <name evidence="11" type="ORF">UPYG_G00159070</name>
</gene>
<keyword evidence="7" id="KW-0325">Glycoprotein</keyword>
<reference evidence="11 12" key="1">
    <citation type="submission" date="2024-06" db="EMBL/GenBank/DDBJ databases">
        <authorList>
            <person name="Pan Q."/>
            <person name="Wen M."/>
            <person name="Jouanno E."/>
            <person name="Zahm M."/>
            <person name="Klopp C."/>
            <person name="Cabau C."/>
            <person name="Louis A."/>
            <person name="Berthelot C."/>
            <person name="Parey E."/>
            <person name="Roest Crollius H."/>
            <person name="Montfort J."/>
            <person name="Robinson-Rechavi M."/>
            <person name="Bouchez O."/>
            <person name="Lampietro C."/>
            <person name="Lopez Roques C."/>
            <person name="Donnadieu C."/>
            <person name="Postlethwait J."/>
            <person name="Bobe J."/>
            <person name="Verreycken H."/>
            <person name="Guiguen Y."/>
        </authorList>
    </citation>
    <scope>NUCLEOTIDE SEQUENCE [LARGE SCALE GENOMIC DNA]</scope>
    <source>
        <strain evidence="11">Up_M1</strain>
        <tissue evidence="11">Testis</tissue>
    </source>
</reference>
<dbReference type="EMBL" id="JAGEUA010000004">
    <property type="protein sequence ID" value="KAL0985589.1"/>
    <property type="molecule type" value="Genomic_DNA"/>
</dbReference>
<dbReference type="PANTHER" id="PTHR31626:SF2">
    <property type="entry name" value="PROTEIN FAM171B"/>
    <property type="match status" value="1"/>
</dbReference>
<comment type="subcellular location">
    <subcellularLocation>
        <location evidence="1">Membrane</location>
        <topology evidence="1">Single-pass type I membrane protein</topology>
    </subcellularLocation>
</comment>
<dbReference type="InterPro" id="IPR018890">
    <property type="entry name" value="FAM171"/>
</dbReference>
<dbReference type="AlphaFoldDB" id="A0ABD0XNN9"/>
<evidence type="ECO:0000256" key="4">
    <source>
        <dbReference type="ARBA" id="ARBA00022729"/>
    </source>
</evidence>
<dbReference type="InterPro" id="IPR049175">
    <property type="entry name" value="FAM171_C"/>
</dbReference>
<evidence type="ECO:0000256" key="8">
    <source>
        <dbReference type="SAM" id="MobiDB-lite"/>
    </source>
</evidence>
<evidence type="ECO:0000256" key="7">
    <source>
        <dbReference type="ARBA" id="ARBA00023180"/>
    </source>
</evidence>
<evidence type="ECO:0000256" key="6">
    <source>
        <dbReference type="ARBA" id="ARBA00023136"/>
    </source>
</evidence>
<evidence type="ECO:0000256" key="2">
    <source>
        <dbReference type="ARBA" id="ARBA00006818"/>
    </source>
</evidence>
<dbReference type="GO" id="GO:0016020">
    <property type="term" value="C:membrane"/>
    <property type="evidence" value="ECO:0007669"/>
    <property type="project" value="UniProtKB-SubCell"/>
</dbReference>
<accession>A0ABD0XNN9</accession>
<keyword evidence="4" id="KW-0732">Signal</keyword>
<feature type="region of interest" description="Disordered" evidence="8">
    <location>
        <begin position="369"/>
        <end position="409"/>
    </location>
</feature>
<dbReference type="PANTHER" id="PTHR31626">
    <property type="entry name" value="SUSHI DOMAIN-CONTAINING PROTEIN"/>
    <property type="match status" value="1"/>
</dbReference>